<evidence type="ECO:0000256" key="1">
    <source>
        <dbReference type="SAM" id="SignalP"/>
    </source>
</evidence>
<name>A0A2L2TDZ0_9HYPO</name>
<feature type="signal peptide" evidence="1">
    <location>
        <begin position="1"/>
        <end position="19"/>
    </location>
</feature>
<protein>
    <submittedName>
        <fullName evidence="2">Uncharacterized protein</fullName>
    </submittedName>
</protein>
<dbReference type="KEGG" id="fvn:FVRRES_08266"/>
<reference evidence="3" key="1">
    <citation type="submission" date="2014-10" db="EMBL/GenBank/DDBJ databases">
        <authorList>
            <person name="King R."/>
        </authorList>
    </citation>
    <scope>NUCLEOTIDE SEQUENCE [LARGE SCALE GENOMIC DNA]</scope>
    <source>
        <strain evidence="3">A3/5</strain>
    </source>
</reference>
<dbReference type="RefSeq" id="XP_025591904.1">
    <property type="nucleotide sequence ID" value="XM_025737000.1"/>
</dbReference>
<sequence length="408" mass="43784">MRPFNYFVPLGMLLAGVEGIAVPSDSCLASVTGVSSKVYVSDCKAFLYTTVTPKKAIVYRTVTTTSIPTVRKSVTGTNTKFATATTTKSVIQTVVVDATTTQVNDRTKIITQQTTKIITTTAQDVSPPFKRAANVPAIPSYASKGCTDSAKYSSACSRVGVTSKVVTLPRATIVSVKHLIMIPRRSTIKTTIETAYATKTVKTETVLQTYTTEHVTRIVETATEDNFVATQTVYQTSTTTKEIDPVQTVYLIAHDSGDPSLAPIGGVGFINLRAQPGSTGNYLIDFTTDVSSDQRSILNTHTGELVADNGPESSAGKTAYYNYYSTSPYGVARVMSKASNGESPLVCKIVPATEYPLGLQCLWGSNQIAEFWTCVSRLMLVQPGYDFSSKCSGGSGTSYMINIEVRPA</sequence>
<feature type="chain" id="PRO_5014746722" evidence="1">
    <location>
        <begin position="20"/>
        <end position="408"/>
    </location>
</feature>
<accession>A0A2L2TDZ0</accession>
<keyword evidence="3" id="KW-1185">Reference proteome</keyword>
<proteinExistence type="predicted"/>
<dbReference type="Proteomes" id="UP000245910">
    <property type="component" value="Chromosome III"/>
</dbReference>
<dbReference type="AlphaFoldDB" id="A0A2L2TDZ0"/>
<dbReference type="EMBL" id="LN649231">
    <property type="protein sequence ID" value="CEI68189.1"/>
    <property type="molecule type" value="Genomic_DNA"/>
</dbReference>
<evidence type="ECO:0000313" key="2">
    <source>
        <dbReference type="EMBL" id="CEI68189.1"/>
    </source>
</evidence>
<dbReference type="GeneID" id="37259905"/>
<dbReference type="STRING" id="56646.A0A2L2TDZ0"/>
<organism evidence="2 3">
    <name type="scientific">Fusarium venenatum</name>
    <dbReference type="NCBI Taxonomy" id="56646"/>
    <lineage>
        <taxon>Eukaryota</taxon>
        <taxon>Fungi</taxon>
        <taxon>Dikarya</taxon>
        <taxon>Ascomycota</taxon>
        <taxon>Pezizomycotina</taxon>
        <taxon>Sordariomycetes</taxon>
        <taxon>Hypocreomycetidae</taxon>
        <taxon>Hypocreales</taxon>
        <taxon>Nectriaceae</taxon>
        <taxon>Fusarium</taxon>
    </lineage>
</organism>
<evidence type="ECO:0000313" key="3">
    <source>
        <dbReference type="Proteomes" id="UP000245910"/>
    </source>
</evidence>
<keyword evidence="1" id="KW-0732">Signal</keyword>